<dbReference type="PROSITE" id="PS50082">
    <property type="entry name" value="WD_REPEATS_2"/>
    <property type="match status" value="2"/>
</dbReference>
<sequence>MTTRLKCVFRVENDGRTMGRPANGFVAFGCERKGLAEDEVKIFYLLLTTRLNKGHPRKIKLDHFDCLLDKMKRQGMATIQFVEPKLNVYISQADPKKLCQFLLHLKGLLRPGSVVPAPSATAAQSVPVPSSSSIVPSVSNVQRQCTAELASSKPTRLCIESRQQYQSLIKQGSANLRRLDITGIGFRSVDMRWFGMRQLQQLSLAGNKLGADEWCTERNWRQFTAISMLEQLNTLDLSQNEFKHLPEMFIDALPLSIVNLNLGFNRLVQLPNRISRLQRLNVLCLDENPLEELPEDLSLIDSLRELSLVGLKQLQFLPSSLCCAKYCPPRFNVLDLSGNENAPFITGDRRSRVEEEEEMKSHSEPELAAVSAVMPPTLCELAAAAVLNNRKLIHAGSHLLRSEVADCLPTLVYRQMRQWLRRCAHCCRLFAVSSSSGATRKEQFARADLRRCATVLYGPSSAFFRSQLFLLNDVYFIIISVFRSQKYINAWMASSSTSIDLPTKLVQCFDCRQGAIRAVRFNVDGNYCMTAGSDKSVKLWNPYRRVHLKTYSGLGQEVLDVVGSSDNSLILAGGRDKQPTVFDVESGKMVKRWQSHGGAVNAVAFNEDSSVAISAGQDGLVCCHDVRSRGPPIQVLDEARDSVLSLDVNASEIVTGSADGNVRLYDLREGRLFIDFMKDSVISVHLTADNQCFLAACMGGVIRLLEKTNGQLLADYSGHRNVDYRVDAGILASNNEVVSGSEDGRVYIWDIVESKLLTRLEHPDGAKFVHSLATHPSKQCLLSVAREKLYLWQCPAALETDADMEEE</sequence>
<dbReference type="PANTHER" id="PTHR22842:SF3">
    <property type="entry name" value="WD REPEAT DOMAIN-CONTAINING PROTEIN 83"/>
    <property type="match status" value="1"/>
</dbReference>
<keyword evidence="3 10" id="KW-0853">WD repeat</keyword>
<dbReference type="SMART" id="SM00369">
    <property type="entry name" value="LRR_TYP"/>
    <property type="match status" value="2"/>
</dbReference>
<feature type="repeat" description="WD" evidence="10">
    <location>
        <begin position="737"/>
        <end position="759"/>
    </location>
</feature>
<dbReference type="InterPro" id="IPR036322">
    <property type="entry name" value="WD40_repeat_dom_sf"/>
</dbReference>
<evidence type="ECO:0000256" key="10">
    <source>
        <dbReference type="PROSITE-ProRule" id="PRU00221"/>
    </source>
</evidence>
<dbReference type="Gene3D" id="2.130.10.10">
    <property type="entry name" value="YVTN repeat-like/Quinoprotein amine dehydrogenase"/>
    <property type="match status" value="1"/>
</dbReference>
<dbReference type="Pfam" id="PF00400">
    <property type="entry name" value="WD40"/>
    <property type="match status" value="4"/>
</dbReference>
<dbReference type="InterPro" id="IPR020472">
    <property type="entry name" value="WD40_PAC1"/>
</dbReference>
<dbReference type="GO" id="GO:0000398">
    <property type="term" value="P:mRNA splicing, via spliceosome"/>
    <property type="evidence" value="ECO:0007669"/>
    <property type="project" value="TreeGrafter"/>
</dbReference>
<dbReference type="SUPFAM" id="SSF52058">
    <property type="entry name" value="L domain-like"/>
    <property type="match status" value="1"/>
</dbReference>
<dbReference type="Pfam" id="PF25344">
    <property type="entry name" value="PH_LRR1"/>
    <property type="match status" value="1"/>
</dbReference>
<evidence type="ECO:0000256" key="2">
    <source>
        <dbReference type="ARBA" id="ARBA00022490"/>
    </source>
</evidence>
<feature type="domain" description="PIF1/LRR1 pleckstrin homology" evidence="11">
    <location>
        <begin position="4"/>
        <end position="110"/>
    </location>
</feature>
<evidence type="ECO:0000256" key="4">
    <source>
        <dbReference type="ARBA" id="ARBA00022614"/>
    </source>
</evidence>
<dbReference type="PRINTS" id="PR00320">
    <property type="entry name" value="GPROTEINBRPT"/>
</dbReference>
<evidence type="ECO:0000256" key="9">
    <source>
        <dbReference type="ARBA" id="ARBA00042222"/>
    </source>
</evidence>
<proteinExistence type="inferred from homology"/>
<dbReference type="InterPro" id="IPR003591">
    <property type="entry name" value="Leu-rich_rpt_typical-subtyp"/>
</dbReference>
<evidence type="ECO:0000256" key="3">
    <source>
        <dbReference type="ARBA" id="ARBA00022574"/>
    </source>
</evidence>
<comment type="similarity">
    <text evidence="7">Belongs to the WD repeat MORG1 family.</text>
</comment>
<dbReference type="InterPro" id="IPR019775">
    <property type="entry name" value="WD40_repeat_CS"/>
</dbReference>
<dbReference type="AlphaFoldDB" id="A0A914I7F2"/>
<dbReference type="GO" id="GO:0005737">
    <property type="term" value="C:cytoplasm"/>
    <property type="evidence" value="ECO:0007669"/>
    <property type="project" value="UniProtKB-SubCell"/>
</dbReference>
<accession>A0A914I7F2</accession>
<dbReference type="InterPro" id="IPR001680">
    <property type="entry name" value="WD40_rpt"/>
</dbReference>
<dbReference type="PANTHER" id="PTHR22842">
    <property type="entry name" value="WD40 REPEAT PROTEIN"/>
    <property type="match status" value="1"/>
</dbReference>
<dbReference type="SUPFAM" id="SSF50978">
    <property type="entry name" value="WD40 repeat-like"/>
    <property type="match status" value="1"/>
</dbReference>
<dbReference type="WBParaSite" id="Gr19_v10_g7446.t1">
    <property type="protein sequence ID" value="Gr19_v10_g7446.t1"/>
    <property type="gene ID" value="Gr19_v10_g7446"/>
</dbReference>
<dbReference type="InterPro" id="IPR015943">
    <property type="entry name" value="WD40/YVTN_repeat-like_dom_sf"/>
</dbReference>
<evidence type="ECO:0000313" key="13">
    <source>
        <dbReference type="WBParaSite" id="Gr19_v10_g7446.t1"/>
    </source>
</evidence>
<keyword evidence="5" id="KW-0677">Repeat</keyword>
<dbReference type="CDD" id="cd00200">
    <property type="entry name" value="WD40"/>
    <property type="match status" value="1"/>
</dbReference>
<reference evidence="13" key="1">
    <citation type="submission" date="2022-11" db="UniProtKB">
        <authorList>
            <consortium name="WormBaseParasite"/>
        </authorList>
    </citation>
    <scope>IDENTIFICATION</scope>
</reference>
<dbReference type="InterPro" id="IPR032675">
    <property type="entry name" value="LRR_dom_sf"/>
</dbReference>
<evidence type="ECO:0000259" key="11">
    <source>
        <dbReference type="Pfam" id="PF25344"/>
    </source>
</evidence>
<evidence type="ECO:0000256" key="7">
    <source>
        <dbReference type="ARBA" id="ARBA00038145"/>
    </source>
</evidence>
<name>A0A914I7F2_GLORO</name>
<evidence type="ECO:0000256" key="1">
    <source>
        <dbReference type="ARBA" id="ARBA00004496"/>
    </source>
</evidence>
<evidence type="ECO:0000256" key="5">
    <source>
        <dbReference type="ARBA" id="ARBA00022737"/>
    </source>
</evidence>
<keyword evidence="2" id="KW-0963">Cytoplasm</keyword>
<dbReference type="PROSITE" id="PS00678">
    <property type="entry name" value="WD_REPEATS_1"/>
    <property type="match status" value="1"/>
</dbReference>
<comment type="subcellular location">
    <subcellularLocation>
        <location evidence="1">Cytoplasm</location>
    </subcellularLocation>
</comment>
<feature type="repeat" description="WD" evidence="10">
    <location>
        <begin position="509"/>
        <end position="541"/>
    </location>
</feature>
<dbReference type="GO" id="GO:0071013">
    <property type="term" value="C:catalytic step 2 spliceosome"/>
    <property type="evidence" value="ECO:0007669"/>
    <property type="project" value="TreeGrafter"/>
</dbReference>
<evidence type="ECO:0000256" key="8">
    <source>
        <dbReference type="ARBA" id="ARBA00040453"/>
    </source>
</evidence>
<dbReference type="Gene3D" id="3.80.10.10">
    <property type="entry name" value="Ribonuclease Inhibitor"/>
    <property type="match status" value="1"/>
</dbReference>
<evidence type="ECO:0000256" key="6">
    <source>
        <dbReference type="ARBA" id="ARBA00023242"/>
    </source>
</evidence>
<protein>
    <recommendedName>
        <fullName evidence="8">WD repeat domain-containing protein 83</fullName>
    </recommendedName>
    <alternativeName>
        <fullName evidence="9">Mitogen-activated protein kinase organizer 1</fullName>
    </alternativeName>
</protein>
<dbReference type="SMART" id="SM00320">
    <property type="entry name" value="WD40"/>
    <property type="match status" value="7"/>
</dbReference>
<keyword evidence="6" id="KW-0539">Nucleus</keyword>
<dbReference type="Proteomes" id="UP000887572">
    <property type="component" value="Unplaced"/>
</dbReference>
<evidence type="ECO:0000313" key="12">
    <source>
        <dbReference type="Proteomes" id="UP000887572"/>
    </source>
</evidence>
<keyword evidence="12" id="KW-1185">Reference proteome</keyword>
<organism evidence="12 13">
    <name type="scientific">Globodera rostochiensis</name>
    <name type="common">Golden nematode worm</name>
    <name type="synonym">Heterodera rostochiensis</name>
    <dbReference type="NCBI Taxonomy" id="31243"/>
    <lineage>
        <taxon>Eukaryota</taxon>
        <taxon>Metazoa</taxon>
        <taxon>Ecdysozoa</taxon>
        <taxon>Nematoda</taxon>
        <taxon>Chromadorea</taxon>
        <taxon>Rhabditida</taxon>
        <taxon>Tylenchina</taxon>
        <taxon>Tylenchomorpha</taxon>
        <taxon>Tylenchoidea</taxon>
        <taxon>Heteroderidae</taxon>
        <taxon>Heteroderinae</taxon>
        <taxon>Globodera</taxon>
    </lineage>
</organism>
<dbReference type="InterPro" id="IPR051980">
    <property type="entry name" value="WD_repeat_MORG1"/>
</dbReference>
<dbReference type="InterPro" id="IPR057437">
    <property type="entry name" value="PIF1/LRR1_PH"/>
</dbReference>
<dbReference type="PROSITE" id="PS50294">
    <property type="entry name" value="WD_REPEATS_REGION"/>
    <property type="match status" value="1"/>
</dbReference>
<keyword evidence="4" id="KW-0433">Leucine-rich repeat</keyword>